<dbReference type="Gene3D" id="3.30.70.660">
    <property type="entry name" value="Pseudouridine synthase I, catalytic domain, C-terminal subdomain"/>
    <property type="match status" value="1"/>
</dbReference>
<dbReference type="CDD" id="cd02570">
    <property type="entry name" value="PseudoU_synth_EcTruA"/>
    <property type="match status" value="1"/>
</dbReference>
<comment type="caution">
    <text evidence="4">Lacks conserved residue(s) required for the propagation of feature annotation.</text>
</comment>
<dbReference type="InterPro" id="IPR020095">
    <property type="entry name" value="PsdUridine_synth_TruA_C"/>
</dbReference>
<dbReference type="NCBIfam" id="TIGR00071">
    <property type="entry name" value="hisT_truA"/>
    <property type="match status" value="1"/>
</dbReference>
<feature type="domain" description="Pseudouridine synthase I TruA alpha/beta" evidence="7">
    <location>
        <begin position="21"/>
        <end position="128"/>
    </location>
</feature>
<proteinExistence type="inferred from homology"/>
<dbReference type="HAMAP" id="MF_00171">
    <property type="entry name" value="TruA"/>
    <property type="match status" value="1"/>
</dbReference>
<sequence>MTTSITEQSVASRTRTFALTVSYDGTQYSGWQVQPGRKTIQGELERVVRPLMGQLDEGDQCDSDSANDTSERDRSGRILGSGRTDAGVHAIGQVARCVMPRWNADGKALLRAINSRLPDDIVVLEVREAKGRFHPIADALGKCYRYQIQVGGNRDPFRYRTWHRVTTHLDLDLLQKSAKKFIGCHDFAAFQAAGSQRNSTVRTITSSQWRPAIEPVDGSCSAGTQWVYQVEGNGFLYNMVRNLVGTMIEVARGRRSLDWIDEVIASKDRNQAGPTAPPHGLFLCRVDYRDDLFQS</sequence>
<dbReference type="PIRSF" id="PIRSF001430">
    <property type="entry name" value="tRNA_psdUrid_synth"/>
    <property type="match status" value="1"/>
</dbReference>
<dbReference type="Proteomes" id="UP001158067">
    <property type="component" value="Unassembled WGS sequence"/>
</dbReference>
<feature type="domain" description="Pseudouridine synthase I TruA alpha/beta" evidence="7">
    <location>
        <begin position="178"/>
        <end position="288"/>
    </location>
</feature>
<evidence type="ECO:0000313" key="8">
    <source>
        <dbReference type="EMBL" id="SMP50034.1"/>
    </source>
</evidence>
<keyword evidence="9" id="KW-1185">Reference proteome</keyword>
<dbReference type="EC" id="5.4.99.12" evidence="4"/>
<evidence type="ECO:0000256" key="2">
    <source>
        <dbReference type="ARBA" id="ARBA00022694"/>
    </source>
</evidence>
<dbReference type="InterPro" id="IPR020103">
    <property type="entry name" value="PsdUridine_synth_cat_dom_sf"/>
</dbReference>
<evidence type="ECO:0000256" key="1">
    <source>
        <dbReference type="ARBA" id="ARBA00009375"/>
    </source>
</evidence>
<organism evidence="8 9">
    <name type="scientific">Neorhodopirellula lusitana</name>
    <dbReference type="NCBI Taxonomy" id="445327"/>
    <lineage>
        <taxon>Bacteria</taxon>
        <taxon>Pseudomonadati</taxon>
        <taxon>Planctomycetota</taxon>
        <taxon>Planctomycetia</taxon>
        <taxon>Pirellulales</taxon>
        <taxon>Pirellulaceae</taxon>
        <taxon>Neorhodopirellula</taxon>
    </lineage>
</organism>
<evidence type="ECO:0000256" key="3">
    <source>
        <dbReference type="ARBA" id="ARBA00023235"/>
    </source>
</evidence>
<keyword evidence="2 4" id="KW-0819">tRNA processing</keyword>
<evidence type="ECO:0000256" key="4">
    <source>
        <dbReference type="HAMAP-Rule" id="MF_00171"/>
    </source>
</evidence>
<dbReference type="InterPro" id="IPR020094">
    <property type="entry name" value="TruA/RsuA/RluB/E/F_N"/>
</dbReference>
<comment type="caution">
    <text evidence="8">The sequence shown here is derived from an EMBL/GenBank/DDBJ whole genome shotgun (WGS) entry which is preliminary data.</text>
</comment>
<dbReference type="Gene3D" id="3.30.70.580">
    <property type="entry name" value="Pseudouridine synthase I, catalytic domain, N-terminal subdomain"/>
    <property type="match status" value="1"/>
</dbReference>
<gene>
    <name evidence="4" type="primary">truA</name>
    <name evidence="8" type="ORF">SAMN06265222_10330</name>
</gene>
<dbReference type="PANTHER" id="PTHR11142">
    <property type="entry name" value="PSEUDOURIDYLATE SYNTHASE"/>
    <property type="match status" value="1"/>
</dbReference>
<dbReference type="InterPro" id="IPR020097">
    <property type="entry name" value="PsdUridine_synth_TruA_a/b_dom"/>
</dbReference>
<dbReference type="PANTHER" id="PTHR11142:SF0">
    <property type="entry name" value="TRNA PSEUDOURIDINE SYNTHASE-LIKE 1"/>
    <property type="match status" value="1"/>
</dbReference>
<protein>
    <recommendedName>
        <fullName evidence="4">tRNA pseudouridine synthase A</fullName>
        <ecNumber evidence="4">5.4.99.12</ecNumber>
    </recommendedName>
    <alternativeName>
        <fullName evidence="4">tRNA pseudouridine(38-40) synthase</fullName>
    </alternativeName>
    <alternativeName>
        <fullName evidence="4">tRNA pseudouridylate synthase I</fullName>
    </alternativeName>
    <alternativeName>
        <fullName evidence="4">tRNA-uridine isomerase I</fullName>
    </alternativeName>
</protein>
<evidence type="ECO:0000256" key="5">
    <source>
        <dbReference type="RuleBase" id="RU003792"/>
    </source>
</evidence>
<reference evidence="8 9" key="1">
    <citation type="submission" date="2017-05" db="EMBL/GenBank/DDBJ databases">
        <authorList>
            <person name="Varghese N."/>
            <person name="Submissions S."/>
        </authorList>
    </citation>
    <scope>NUCLEOTIDE SEQUENCE [LARGE SCALE GENOMIC DNA]</scope>
    <source>
        <strain evidence="8 9">DSM 25457</strain>
    </source>
</reference>
<dbReference type="Pfam" id="PF01416">
    <property type="entry name" value="PseudoU_synth_1"/>
    <property type="match status" value="2"/>
</dbReference>
<dbReference type="InterPro" id="IPR001406">
    <property type="entry name" value="PsdUridine_synth_TruA"/>
</dbReference>
<comment type="subunit">
    <text evidence="4">Homodimer.</text>
</comment>
<evidence type="ECO:0000259" key="7">
    <source>
        <dbReference type="Pfam" id="PF01416"/>
    </source>
</evidence>
<name>A0ABY1PWK7_9BACT</name>
<feature type="region of interest" description="Disordered" evidence="6">
    <location>
        <begin position="55"/>
        <end position="81"/>
    </location>
</feature>
<feature type="binding site" evidence="4">
    <location>
        <position position="144"/>
    </location>
    <ligand>
        <name>substrate</name>
    </ligand>
</feature>
<comment type="similarity">
    <text evidence="1 4 5">Belongs to the tRNA pseudouridine synthase TruA family.</text>
</comment>
<evidence type="ECO:0000313" key="9">
    <source>
        <dbReference type="Proteomes" id="UP001158067"/>
    </source>
</evidence>
<keyword evidence="3 4" id="KW-0413">Isomerase</keyword>
<comment type="function">
    <text evidence="4">Formation of pseudouridine at positions 38, 39 and 40 in the anticodon stem and loop of transfer RNAs.</text>
</comment>
<dbReference type="SUPFAM" id="SSF55120">
    <property type="entry name" value="Pseudouridine synthase"/>
    <property type="match status" value="1"/>
</dbReference>
<evidence type="ECO:0000256" key="6">
    <source>
        <dbReference type="SAM" id="MobiDB-lite"/>
    </source>
</evidence>
<feature type="active site" description="Nucleophile" evidence="4">
    <location>
        <position position="85"/>
    </location>
</feature>
<accession>A0ABY1PWK7</accession>
<dbReference type="EMBL" id="FXUG01000003">
    <property type="protein sequence ID" value="SMP50034.1"/>
    <property type="molecule type" value="Genomic_DNA"/>
</dbReference>
<comment type="catalytic activity">
    <reaction evidence="4 5">
        <text>uridine(38/39/40) in tRNA = pseudouridine(38/39/40) in tRNA</text>
        <dbReference type="Rhea" id="RHEA:22376"/>
        <dbReference type="Rhea" id="RHEA-COMP:10085"/>
        <dbReference type="Rhea" id="RHEA-COMP:10087"/>
        <dbReference type="ChEBI" id="CHEBI:65314"/>
        <dbReference type="ChEBI" id="CHEBI:65315"/>
        <dbReference type="EC" id="5.4.99.12"/>
    </reaction>
</comment>
<dbReference type="RefSeq" id="WP_283431845.1">
    <property type="nucleotide sequence ID" value="NZ_FXUG01000003.1"/>
</dbReference>